<dbReference type="AlphaFoldDB" id="A0A7S1HT79"/>
<evidence type="ECO:0000313" key="1">
    <source>
        <dbReference type="EMBL" id="CAD8990456.1"/>
    </source>
</evidence>
<gene>
    <name evidence="1" type="ORF">EGYM00392_LOCUS1498</name>
</gene>
<sequence length="121" mass="13450">MTDILRITAVVPEASLHTLHVEYRYQPSVEMRVIWQSGFVCKASQVTHNPIHAQQQQQQLLHSRLCAAAGARTNPGGRRPLQARATFTDTADQNQHAWCVVQCRGAFPRGTTTEAVQVTSD</sequence>
<organism evidence="1">
    <name type="scientific">Eutreptiella gymnastica</name>
    <dbReference type="NCBI Taxonomy" id="73025"/>
    <lineage>
        <taxon>Eukaryota</taxon>
        <taxon>Discoba</taxon>
        <taxon>Euglenozoa</taxon>
        <taxon>Euglenida</taxon>
        <taxon>Spirocuta</taxon>
        <taxon>Euglenophyceae</taxon>
        <taxon>Eutreptiales</taxon>
        <taxon>Eutreptiaceae</taxon>
        <taxon>Eutreptiella</taxon>
    </lineage>
</organism>
<proteinExistence type="predicted"/>
<accession>A0A7S1HT79</accession>
<dbReference type="EMBL" id="HBGA01004501">
    <property type="protein sequence ID" value="CAD8990456.1"/>
    <property type="molecule type" value="Transcribed_RNA"/>
</dbReference>
<reference evidence="1" key="1">
    <citation type="submission" date="2021-01" db="EMBL/GenBank/DDBJ databases">
        <authorList>
            <person name="Corre E."/>
            <person name="Pelletier E."/>
            <person name="Niang G."/>
            <person name="Scheremetjew M."/>
            <person name="Finn R."/>
            <person name="Kale V."/>
            <person name="Holt S."/>
            <person name="Cochrane G."/>
            <person name="Meng A."/>
            <person name="Brown T."/>
            <person name="Cohen L."/>
        </authorList>
    </citation>
    <scope>NUCLEOTIDE SEQUENCE</scope>
    <source>
        <strain evidence="1">NIES-381</strain>
    </source>
</reference>
<name>A0A7S1HT79_9EUGL</name>
<protein>
    <submittedName>
        <fullName evidence="1">Uncharacterized protein</fullName>
    </submittedName>
</protein>